<dbReference type="Gene3D" id="1.10.10.1320">
    <property type="entry name" value="Anti-sigma factor, zinc-finger domain"/>
    <property type="match status" value="1"/>
</dbReference>
<evidence type="ECO:0000256" key="1">
    <source>
        <dbReference type="ARBA" id="ARBA00023015"/>
    </source>
</evidence>
<keyword evidence="3" id="KW-0812">Transmembrane</keyword>
<dbReference type="InterPro" id="IPR041916">
    <property type="entry name" value="Anti_sigma_zinc_sf"/>
</dbReference>
<feature type="transmembrane region" description="Helical" evidence="3">
    <location>
        <begin position="87"/>
        <end position="116"/>
    </location>
</feature>
<keyword evidence="1" id="KW-0805">Transcription regulation</keyword>
<feature type="transmembrane region" description="Helical" evidence="3">
    <location>
        <begin position="249"/>
        <end position="268"/>
    </location>
</feature>
<feature type="transmembrane region" description="Helical" evidence="3">
    <location>
        <begin position="217"/>
        <end position="237"/>
    </location>
</feature>
<evidence type="ECO:0000259" key="4">
    <source>
        <dbReference type="Pfam" id="PF13490"/>
    </source>
</evidence>
<gene>
    <name evidence="5" type="ORF">ACFPGP_14205</name>
</gene>
<organism evidence="5 6">
    <name type="scientific">Nocardioides taihuensis</name>
    <dbReference type="NCBI Taxonomy" id="1835606"/>
    <lineage>
        <taxon>Bacteria</taxon>
        <taxon>Bacillati</taxon>
        <taxon>Actinomycetota</taxon>
        <taxon>Actinomycetes</taxon>
        <taxon>Propionibacteriales</taxon>
        <taxon>Nocardioidaceae</taxon>
        <taxon>Nocardioides</taxon>
    </lineage>
</organism>
<dbReference type="EMBL" id="JBHSKD010000018">
    <property type="protein sequence ID" value="MFC5177831.1"/>
    <property type="molecule type" value="Genomic_DNA"/>
</dbReference>
<evidence type="ECO:0000313" key="5">
    <source>
        <dbReference type="EMBL" id="MFC5177831.1"/>
    </source>
</evidence>
<dbReference type="Pfam" id="PF13490">
    <property type="entry name" value="zf-HC2"/>
    <property type="match status" value="1"/>
</dbReference>
<keyword evidence="2" id="KW-0804">Transcription</keyword>
<keyword evidence="3" id="KW-0472">Membrane</keyword>
<dbReference type="Proteomes" id="UP001596087">
    <property type="component" value="Unassembled WGS sequence"/>
</dbReference>
<keyword evidence="6" id="KW-1185">Reference proteome</keyword>
<protein>
    <submittedName>
        <fullName evidence="5">Zf-HC2 domain-containing protein</fullName>
    </submittedName>
</protein>
<keyword evidence="3" id="KW-1133">Transmembrane helix</keyword>
<name>A0ABW0BKJ2_9ACTN</name>
<feature type="transmembrane region" description="Helical" evidence="3">
    <location>
        <begin position="190"/>
        <end position="210"/>
    </location>
</feature>
<dbReference type="RefSeq" id="WP_378591207.1">
    <property type="nucleotide sequence ID" value="NZ_JBHSKD010000018.1"/>
</dbReference>
<feature type="domain" description="Putative zinc-finger" evidence="4">
    <location>
        <begin position="12"/>
        <end position="41"/>
    </location>
</feature>
<proteinExistence type="predicted"/>
<dbReference type="InterPro" id="IPR027383">
    <property type="entry name" value="Znf_put"/>
</dbReference>
<accession>A0ABW0BKJ2</accession>
<evidence type="ECO:0000256" key="3">
    <source>
        <dbReference type="SAM" id="Phobius"/>
    </source>
</evidence>
<evidence type="ECO:0000256" key="2">
    <source>
        <dbReference type="ARBA" id="ARBA00023163"/>
    </source>
</evidence>
<feature type="transmembrane region" description="Helical" evidence="3">
    <location>
        <begin position="163"/>
        <end position="184"/>
    </location>
</feature>
<feature type="transmembrane region" description="Helical" evidence="3">
    <location>
        <begin position="122"/>
        <end position="142"/>
    </location>
</feature>
<evidence type="ECO:0000313" key="6">
    <source>
        <dbReference type="Proteomes" id="UP001596087"/>
    </source>
</evidence>
<sequence length="276" mass="28720">MTAPTTWHADDDLLAAYVGGALDGVEALSVEQHLVHCAACRGAIRAHVDPRPLALTWDAVRDEIDRPPLPLALRLAQRLGLSEPTSILLAATAALRTSWLVSGLLALGFATLAALVAGPGGIAPFLLVAPLVPVLGVAATYGGRSDPLEGLIATSPYGRTRLVLVRTLAVLVTVLPFAFLLGLTLPGPEWIATAWLGPALALVPITLAVSSLVGPRAGASAVAIAWSGVVLFSLRQLPATWPVESSQQLVYLAIALAATTYLVVRARLDRRIGAVL</sequence>
<reference evidence="6" key="1">
    <citation type="journal article" date="2019" name="Int. J. Syst. Evol. Microbiol.">
        <title>The Global Catalogue of Microorganisms (GCM) 10K type strain sequencing project: providing services to taxonomists for standard genome sequencing and annotation.</title>
        <authorList>
            <consortium name="The Broad Institute Genomics Platform"/>
            <consortium name="The Broad Institute Genome Sequencing Center for Infectious Disease"/>
            <person name="Wu L."/>
            <person name="Ma J."/>
        </authorList>
    </citation>
    <scope>NUCLEOTIDE SEQUENCE [LARGE SCALE GENOMIC DNA]</scope>
    <source>
        <strain evidence="6">DFY41</strain>
    </source>
</reference>
<comment type="caution">
    <text evidence="5">The sequence shown here is derived from an EMBL/GenBank/DDBJ whole genome shotgun (WGS) entry which is preliminary data.</text>
</comment>